<evidence type="ECO:0000313" key="8">
    <source>
        <dbReference type="Proteomes" id="UP000077202"/>
    </source>
</evidence>
<evidence type="ECO:0000313" key="6">
    <source>
        <dbReference type="EMBL" id="BBN03923.1"/>
    </source>
</evidence>
<evidence type="ECO:0000256" key="4">
    <source>
        <dbReference type="SAM" id="Phobius"/>
    </source>
</evidence>
<dbReference type="PANTHER" id="PTHR48437:SF1">
    <property type="entry name" value="INITIATOR BINDING DOMAIN-CONTAINING PROTEIN"/>
    <property type="match status" value="1"/>
</dbReference>
<dbReference type="PANTHER" id="PTHR48437">
    <property type="entry name" value="INITIATOR BINDING DOMAIN-CONTAINING PROTEIN"/>
    <property type="match status" value="1"/>
</dbReference>
<dbReference type="Proteomes" id="UP000077202">
    <property type="component" value="Unassembled WGS sequence"/>
</dbReference>
<evidence type="ECO:0000256" key="3">
    <source>
        <dbReference type="ARBA" id="ARBA00023180"/>
    </source>
</evidence>
<evidence type="ECO:0000259" key="5">
    <source>
        <dbReference type="Pfam" id="PF04577"/>
    </source>
</evidence>
<proteinExistence type="predicted"/>
<dbReference type="InterPro" id="IPR007657">
    <property type="entry name" value="Glycosyltransferase_61"/>
</dbReference>
<keyword evidence="4" id="KW-0812">Transmembrane</keyword>
<organism evidence="7 8">
    <name type="scientific">Marchantia polymorpha subsp. ruderalis</name>
    <dbReference type="NCBI Taxonomy" id="1480154"/>
    <lineage>
        <taxon>Eukaryota</taxon>
        <taxon>Viridiplantae</taxon>
        <taxon>Streptophyta</taxon>
        <taxon>Embryophyta</taxon>
        <taxon>Marchantiophyta</taxon>
        <taxon>Marchantiopsida</taxon>
        <taxon>Marchantiidae</taxon>
        <taxon>Marchantiales</taxon>
        <taxon>Marchantiaceae</taxon>
        <taxon>Marchantia</taxon>
    </lineage>
</organism>
<dbReference type="InterPro" id="IPR049625">
    <property type="entry name" value="Glyco_transf_61_cat"/>
</dbReference>
<reference evidence="6" key="2">
    <citation type="journal article" date="2019" name="Curr. Biol.">
        <title>Chromatin organization in early land plants reveals an ancestral association between H3K27me3, transposons, and constitutive heterochromatin.</title>
        <authorList>
            <person name="Montgomery S.A."/>
            <person name="Tanizawa Y."/>
            <person name="Galik B."/>
            <person name="Wang N."/>
            <person name="Ito T."/>
            <person name="Mochizuki T."/>
            <person name="Akimcheva S."/>
            <person name="Bowman J."/>
            <person name="Cognat V."/>
            <person name="Drouard L."/>
            <person name="Ekker H."/>
            <person name="Houng S."/>
            <person name="Kohchi T."/>
            <person name="Lin S."/>
            <person name="Liu L.D."/>
            <person name="Nakamura Y."/>
            <person name="Valeeva L.R."/>
            <person name="Shakirov E.V."/>
            <person name="Shippen D.E."/>
            <person name="Wei W."/>
            <person name="Yagura M."/>
            <person name="Yamaoka S."/>
            <person name="Yamato K.T."/>
            <person name="Liu C."/>
            <person name="Berger F."/>
        </authorList>
    </citation>
    <scope>NUCLEOTIDE SEQUENCE [LARGE SCALE GENOMIC DNA]</scope>
    <source>
        <strain evidence="6">Tak-1</strain>
    </source>
</reference>
<dbReference type="GO" id="GO:0005794">
    <property type="term" value="C:Golgi apparatus"/>
    <property type="evidence" value="ECO:0007669"/>
    <property type="project" value="UniProtKB-ARBA"/>
</dbReference>
<accession>A0A176WSZ8</accession>
<keyword evidence="4" id="KW-1133">Transmembrane helix</keyword>
<keyword evidence="2" id="KW-0808">Transferase</keyword>
<dbReference type="EMBL" id="AP019868">
    <property type="protein sequence ID" value="BBN03924.1"/>
    <property type="molecule type" value="Genomic_DNA"/>
</dbReference>
<evidence type="ECO:0000313" key="7">
    <source>
        <dbReference type="EMBL" id="OAE35673.1"/>
    </source>
</evidence>
<keyword evidence="1" id="KW-0328">Glycosyltransferase</keyword>
<feature type="domain" description="Glycosyltransferase 61 catalytic" evidence="5">
    <location>
        <begin position="354"/>
        <end position="470"/>
    </location>
</feature>
<evidence type="ECO:0000256" key="2">
    <source>
        <dbReference type="ARBA" id="ARBA00022679"/>
    </source>
</evidence>
<dbReference type="EMBL" id="AP019868">
    <property type="protein sequence ID" value="BBN03923.1"/>
    <property type="molecule type" value="Genomic_DNA"/>
</dbReference>
<reference evidence="9" key="3">
    <citation type="journal article" date="2020" name="Curr. Biol.">
        <title>Chromatin organization in early land plants reveals an ancestral association between H3K27me3, transposons, and constitutive heterochromatin.</title>
        <authorList>
            <person name="Montgomery S.A."/>
            <person name="Tanizawa Y."/>
            <person name="Galik B."/>
            <person name="Wang N."/>
            <person name="Ito T."/>
            <person name="Mochizuki T."/>
            <person name="Akimcheva S."/>
            <person name="Bowman J.L."/>
            <person name="Cognat V."/>
            <person name="Marechal-Drouard L."/>
            <person name="Ekker H."/>
            <person name="Hong S.F."/>
            <person name="Kohchi T."/>
            <person name="Lin S.S."/>
            <person name="Liu L.D."/>
            <person name="Nakamura Y."/>
            <person name="Valeeva L.R."/>
            <person name="Shakirov E.V."/>
            <person name="Shippen D.E."/>
            <person name="Wei W.L."/>
            <person name="Yagura M."/>
            <person name="Yamaoka S."/>
            <person name="Yamato K.T."/>
            <person name="Liu C."/>
            <person name="Berger F."/>
        </authorList>
    </citation>
    <scope>NUCLEOTIDE SEQUENCE [LARGE SCALE GENOMIC DNA]</scope>
    <source>
        <strain evidence="9">Tak-1</strain>
    </source>
</reference>
<keyword evidence="4" id="KW-0472">Membrane</keyword>
<gene>
    <name evidence="7" type="ORF">AXG93_1154s1270</name>
    <name evidence="6" type="ORF">Mp_3g00690</name>
</gene>
<keyword evidence="8" id="KW-1185">Reference proteome</keyword>
<sequence length="527" mass="59142">MDKWVKRTVLIVVSLNILQLFVYPQFWSWTSLSWPTGFSGDKASVDVEEPQLKSWPAIPSHRPWTLNKDLQTFSCEAYFGNGYTDVVPLLKAPKKSKRLNNTDDLSGSFQCRYNPTLRTSICEGKHVVMNLDKIEMSKGGEYLEKVIGRGEDAELPQFSTGAFEVMVTQGSQIPPATPLFDNGQVDSLMPQGQVSRHTLRDLLKTVRTVDASTVTCARTVVEPTLVVTRFEYANLFHTSTDWYSAYSTARVVGLKSRPHLIFLDGHCKSPMDDGWEAMYTTVTYAKHFTSPVCFEHLIFAPLGYDVPLFKNIASTLNCMGKPAEELAKKADPNKTSRVREFGEFVAASFEPEGTTPLDAEDADSAKIPEVRVLMVRREDYLAHPRHSGKPQTRLSNELEVLEALRSWAKERSSTYFEDNQSLLNVTVINGVLAHMTLDQQMKAVRGADVLVGAHGAGLTHLVFAKPTAAVLEISSPTYRRPHFQTMSYWQGRDYHIINMDGSYADTIQVRRVMDQILKDISAKKLSS</sequence>
<dbReference type="GO" id="GO:0016763">
    <property type="term" value="F:pentosyltransferase activity"/>
    <property type="evidence" value="ECO:0007669"/>
    <property type="project" value="UniProtKB-ARBA"/>
</dbReference>
<name>A0A176WSZ8_MARPO</name>
<dbReference type="Pfam" id="PF04577">
    <property type="entry name" value="Glyco_transf_61"/>
    <property type="match status" value="1"/>
</dbReference>
<evidence type="ECO:0000256" key="1">
    <source>
        <dbReference type="ARBA" id="ARBA00022676"/>
    </source>
</evidence>
<protein>
    <recommendedName>
        <fullName evidence="5">Glycosyltransferase 61 catalytic domain-containing protein</fullName>
    </recommendedName>
</protein>
<dbReference type="AlphaFoldDB" id="A0A176WSZ8"/>
<dbReference type="EMBL" id="LVLJ01000095">
    <property type="protein sequence ID" value="OAE35673.1"/>
    <property type="molecule type" value="Genomic_DNA"/>
</dbReference>
<reference evidence="7 8" key="1">
    <citation type="submission" date="2016-03" db="EMBL/GenBank/DDBJ databases">
        <title>Mechanisms controlling the formation of the plant cell surface in tip-growing cells are functionally conserved among land plants.</title>
        <authorList>
            <person name="Honkanen S."/>
            <person name="Jones V.A."/>
            <person name="Morieri G."/>
            <person name="Champion C."/>
            <person name="Hetherington A.J."/>
            <person name="Kelly S."/>
            <person name="Saint-Marcoux D."/>
            <person name="Proust H."/>
            <person name="Prescott H."/>
            <person name="Dolan L."/>
        </authorList>
    </citation>
    <scope>NUCLEOTIDE SEQUENCE [LARGE SCALE GENOMIC DNA]</scope>
    <source>
        <strain evidence="8">cv. Tak-1 and cv. Tak-2</strain>
        <tissue evidence="7">Whole gametophyte</tissue>
    </source>
</reference>
<evidence type="ECO:0000313" key="9">
    <source>
        <dbReference type="Proteomes" id="UP001162541"/>
    </source>
</evidence>
<keyword evidence="3" id="KW-0325">Glycoprotein</keyword>
<dbReference type="Proteomes" id="UP001162541">
    <property type="component" value="Chromosome 3"/>
</dbReference>
<feature type="transmembrane region" description="Helical" evidence="4">
    <location>
        <begin position="9"/>
        <end position="29"/>
    </location>
</feature>